<dbReference type="EMBL" id="JBBNFP010000005">
    <property type="protein sequence ID" value="MEQ2485885.1"/>
    <property type="molecule type" value="Genomic_DNA"/>
</dbReference>
<keyword evidence="3" id="KW-1185">Reference proteome</keyword>
<dbReference type="RefSeq" id="WP_215758967.1">
    <property type="nucleotide sequence ID" value="NZ_JAHKBE010000004.1"/>
</dbReference>
<name>A0ABV1FNB1_9BACT</name>
<dbReference type="Pfam" id="PF20050">
    <property type="entry name" value="DUF6452"/>
    <property type="match status" value="1"/>
</dbReference>
<evidence type="ECO:0000256" key="1">
    <source>
        <dbReference type="SAM" id="SignalP"/>
    </source>
</evidence>
<protein>
    <submittedName>
        <fullName evidence="2">DUF6452 family protein</fullName>
    </submittedName>
</protein>
<feature type="signal peptide" evidence="1">
    <location>
        <begin position="1"/>
        <end position="28"/>
    </location>
</feature>
<evidence type="ECO:0000313" key="3">
    <source>
        <dbReference type="Proteomes" id="UP001487296"/>
    </source>
</evidence>
<sequence length="164" mass="18719">MKTRRGCRLQAWGSVLLLLVGLALTACSSVDCPLNNSVYANYKLMGPVSTLTDTLTISTSRADSNDSVLINHQVNTDSFSLPMSYGHDVDELYLQVNSLIDTIWVEKTNKPHFESVDCGVAYFHTLQRVRYTRHALDSIVINHKDVNYDATKKHFYVYFKEYRF</sequence>
<reference evidence="2 3" key="1">
    <citation type="submission" date="2024-04" db="EMBL/GenBank/DDBJ databases">
        <title>Human intestinal bacterial collection.</title>
        <authorList>
            <person name="Pauvert C."/>
            <person name="Hitch T.C.A."/>
            <person name="Clavel T."/>
        </authorList>
    </citation>
    <scope>NUCLEOTIDE SEQUENCE [LARGE SCALE GENOMIC DNA]</scope>
    <source>
        <strain evidence="2 3">CLA-AA-H145</strain>
    </source>
</reference>
<organism evidence="2 3">
    <name type="scientific">Hallella faecis</name>
    <dbReference type="NCBI Taxonomy" id="2841596"/>
    <lineage>
        <taxon>Bacteria</taxon>
        <taxon>Pseudomonadati</taxon>
        <taxon>Bacteroidota</taxon>
        <taxon>Bacteroidia</taxon>
        <taxon>Bacteroidales</taxon>
        <taxon>Prevotellaceae</taxon>
        <taxon>Hallella</taxon>
    </lineage>
</organism>
<gene>
    <name evidence="2" type="ORF">AAAT34_02305</name>
</gene>
<dbReference type="Proteomes" id="UP001487296">
    <property type="component" value="Unassembled WGS sequence"/>
</dbReference>
<feature type="chain" id="PRO_5047418285" evidence="1">
    <location>
        <begin position="29"/>
        <end position="164"/>
    </location>
</feature>
<comment type="caution">
    <text evidence="2">The sequence shown here is derived from an EMBL/GenBank/DDBJ whole genome shotgun (WGS) entry which is preliminary data.</text>
</comment>
<accession>A0ABV1FNB1</accession>
<keyword evidence="1" id="KW-0732">Signal</keyword>
<evidence type="ECO:0000313" key="2">
    <source>
        <dbReference type="EMBL" id="MEQ2485885.1"/>
    </source>
</evidence>
<dbReference type="PROSITE" id="PS51257">
    <property type="entry name" value="PROKAR_LIPOPROTEIN"/>
    <property type="match status" value="1"/>
</dbReference>
<proteinExistence type="predicted"/>
<dbReference type="InterPro" id="IPR045607">
    <property type="entry name" value="DUF6452"/>
</dbReference>